<dbReference type="GO" id="GO:0003700">
    <property type="term" value="F:DNA-binding transcription factor activity"/>
    <property type="evidence" value="ECO:0007669"/>
    <property type="project" value="InterPro"/>
</dbReference>
<dbReference type="SUPFAM" id="SSF47384">
    <property type="entry name" value="Homodimeric domain of signal transducing histidine kinase"/>
    <property type="match status" value="1"/>
</dbReference>
<gene>
    <name evidence="12" type="ORF">GOQ30_13725</name>
</gene>
<feature type="domain" description="Response regulatory" evidence="11">
    <location>
        <begin position="680"/>
        <end position="795"/>
    </location>
</feature>
<proteinExistence type="predicted"/>
<dbReference type="Proteomes" id="UP000431264">
    <property type="component" value="Unassembled WGS sequence"/>
</dbReference>
<evidence type="ECO:0000256" key="5">
    <source>
        <dbReference type="ARBA" id="ARBA00023125"/>
    </source>
</evidence>
<dbReference type="SMART" id="SM00028">
    <property type="entry name" value="TPR"/>
    <property type="match status" value="4"/>
</dbReference>
<dbReference type="InterPro" id="IPR003661">
    <property type="entry name" value="HisK_dim/P_dom"/>
</dbReference>
<dbReference type="SMART" id="SM00342">
    <property type="entry name" value="HTH_ARAC"/>
    <property type="match status" value="1"/>
</dbReference>
<dbReference type="Pfam" id="PF12833">
    <property type="entry name" value="HTH_18"/>
    <property type="match status" value="1"/>
</dbReference>
<comment type="catalytic activity">
    <reaction evidence="1">
        <text>ATP + protein L-histidine = ADP + protein N-phospho-L-histidine.</text>
        <dbReference type="EC" id="2.7.13.3"/>
    </reaction>
</comment>
<dbReference type="EMBL" id="WQLW01000011">
    <property type="protein sequence ID" value="MVO10227.1"/>
    <property type="molecule type" value="Genomic_DNA"/>
</dbReference>
<dbReference type="PROSITE" id="PS01124">
    <property type="entry name" value="HTH_ARAC_FAMILY_2"/>
    <property type="match status" value="1"/>
</dbReference>
<dbReference type="SUPFAM" id="SSF48452">
    <property type="entry name" value="TPR-like"/>
    <property type="match status" value="1"/>
</dbReference>
<dbReference type="Pfam" id="PF00512">
    <property type="entry name" value="HisKA"/>
    <property type="match status" value="1"/>
</dbReference>
<dbReference type="Gene3D" id="1.25.40.10">
    <property type="entry name" value="Tetratricopeptide repeat domain"/>
    <property type="match status" value="2"/>
</dbReference>
<evidence type="ECO:0000256" key="1">
    <source>
        <dbReference type="ARBA" id="ARBA00000085"/>
    </source>
</evidence>
<feature type="domain" description="HTH araC/xylS-type" evidence="9">
    <location>
        <begin position="827"/>
        <end position="926"/>
    </location>
</feature>
<evidence type="ECO:0000313" key="12">
    <source>
        <dbReference type="EMBL" id="MVO10227.1"/>
    </source>
</evidence>
<dbReference type="Gene3D" id="3.30.565.10">
    <property type="entry name" value="Histidine kinase-like ATPase, C-terminal domain"/>
    <property type="match status" value="1"/>
</dbReference>
<accession>A0A6I4ITM1</accession>
<dbReference type="Gene3D" id="1.10.10.60">
    <property type="entry name" value="Homeodomain-like"/>
    <property type="match status" value="1"/>
</dbReference>
<dbReference type="InterPro" id="IPR011006">
    <property type="entry name" value="CheY-like_superfamily"/>
</dbReference>
<dbReference type="SMART" id="SM00388">
    <property type="entry name" value="HisKA"/>
    <property type="match status" value="1"/>
</dbReference>
<dbReference type="InterPro" id="IPR018060">
    <property type="entry name" value="HTH_AraC"/>
</dbReference>
<keyword evidence="3 7" id="KW-0597">Phosphoprotein</keyword>
<dbReference type="SMART" id="SM00387">
    <property type="entry name" value="HATPase_c"/>
    <property type="match status" value="1"/>
</dbReference>
<keyword evidence="13" id="KW-1185">Reference proteome</keyword>
<keyword evidence="8" id="KW-1133">Transmembrane helix</keyword>
<dbReference type="InterPro" id="IPR036890">
    <property type="entry name" value="HATPase_C_sf"/>
</dbReference>
<dbReference type="PROSITE" id="PS50110">
    <property type="entry name" value="RESPONSE_REGULATORY"/>
    <property type="match status" value="1"/>
</dbReference>
<dbReference type="OrthoDB" id="1522078at2"/>
<feature type="transmembrane region" description="Helical" evidence="8">
    <location>
        <begin position="393"/>
        <end position="413"/>
    </location>
</feature>
<dbReference type="AlphaFoldDB" id="A0A6I4ITM1"/>
<dbReference type="InterPro" id="IPR001789">
    <property type="entry name" value="Sig_transdc_resp-reg_receiver"/>
</dbReference>
<dbReference type="SMART" id="SM00448">
    <property type="entry name" value="REC"/>
    <property type="match status" value="1"/>
</dbReference>
<dbReference type="RefSeq" id="WP_140998656.1">
    <property type="nucleotide sequence ID" value="NZ_VDCZ01000011.1"/>
</dbReference>
<dbReference type="PANTHER" id="PTHR43547:SF2">
    <property type="entry name" value="HYBRID SIGNAL TRANSDUCTION HISTIDINE KINASE C"/>
    <property type="match status" value="1"/>
</dbReference>
<evidence type="ECO:0000256" key="2">
    <source>
        <dbReference type="ARBA" id="ARBA00012438"/>
    </source>
</evidence>
<dbReference type="SUPFAM" id="SSF55874">
    <property type="entry name" value="ATPase domain of HSP90 chaperone/DNA topoisomerase II/histidine kinase"/>
    <property type="match status" value="1"/>
</dbReference>
<evidence type="ECO:0000256" key="8">
    <source>
        <dbReference type="SAM" id="Phobius"/>
    </source>
</evidence>
<dbReference type="EC" id="2.7.13.3" evidence="2"/>
<dbReference type="InterPro" id="IPR011990">
    <property type="entry name" value="TPR-like_helical_dom_sf"/>
</dbReference>
<keyword evidence="5" id="KW-0238">DNA-binding</keyword>
<evidence type="ECO:0000256" key="3">
    <source>
        <dbReference type="ARBA" id="ARBA00022553"/>
    </source>
</evidence>
<dbReference type="FunFam" id="1.10.287.130:FF:000045">
    <property type="entry name" value="Two-component system sensor histidine kinase/response regulator"/>
    <property type="match status" value="1"/>
</dbReference>
<dbReference type="SUPFAM" id="SSF46689">
    <property type="entry name" value="Homeodomain-like"/>
    <property type="match status" value="1"/>
</dbReference>
<feature type="domain" description="Histidine kinase" evidence="10">
    <location>
        <begin position="436"/>
        <end position="646"/>
    </location>
</feature>
<keyword evidence="6" id="KW-0804">Transcription</keyword>
<evidence type="ECO:0000259" key="9">
    <source>
        <dbReference type="PROSITE" id="PS01124"/>
    </source>
</evidence>
<evidence type="ECO:0000256" key="6">
    <source>
        <dbReference type="ARBA" id="ARBA00023163"/>
    </source>
</evidence>
<dbReference type="Gene3D" id="1.10.287.130">
    <property type="match status" value="1"/>
</dbReference>
<dbReference type="GO" id="GO:0043565">
    <property type="term" value="F:sequence-specific DNA binding"/>
    <property type="evidence" value="ECO:0007669"/>
    <property type="project" value="InterPro"/>
</dbReference>
<dbReference type="PROSITE" id="PS00041">
    <property type="entry name" value="HTH_ARAC_FAMILY_1"/>
    <property type="match status" value="2"/>
</dbReference>
<dbReference type="CDD" id="cd00082">
    <property type="entry name" value="HisKA"/>
    <property type="match status" value="1"/>
</dbReference>
<comment type="caution">
    <text evidence="12">The sequence shown here is derived from an EMBL/GenBank/DDBJ whole genome shotgun (WGS) entry which is preliminary data.</text>
</comment>
<dbReference type="Pfam" id="PF00072">
    <property type="entry name" value="Response_reg"/>
    <property type="match status" value="1"/>
</dbReference>
<evidence type="ECO:0000256" key="4">
    <source>
        <dbReference type="ARBA" id="ARBA00023015"/>
    </source>
</evidence>
<evidence type="ECO:0000259" key="11">
    <source>
        <dbReference type="PROSITE" id="PS50110"/>
    </source>
</evidence>
<dbReference type="InterPro" id="IPR003594">
    <property type="entry name" value="HATPase_dom"/>
</dbReference>
<evidence type="ECO:0000259" key="10">
    <source>
        <dbReference type="PROSITE" id="PS50109"/>
    </source>
</evidence>
<keyword evidence="4" id="KW-0805">Transcription regulation</keyword>
<dbReference type="PANTHER" id="PTHR43547">
    <property type="entry name" value="TWO-COMPONENT HISTIDINE KINASE"/>
    <property type="match status" value="1"/>
</dbReference>
<keyword evidence="8" id="KW-0472">Membrane</keyword>
<evidence type="ECO:0000256" key="7">
    <source>
        <dbReference type="PROSITE-ProRule" id="PRU00169"/>
    </source>
</evidence>
<dbReference type="InterPro" id="IPR019734">
    <property type="entry name" value="TPR_rpt"/>
</dbReference>
<dbReference type="InterPro" id="IPR009057">
    <property type="entry name" value="Homeodomain-like_sf"/>
</dbReference>
<dbReference type="InterPro" id="IPR036097">
    <property type="entry name" value="HisK_dim/P_sf"/>
</dbReference>
<dbReference type="InterPro" id="IPR005467">
    <property type="entry name" value="His_kinase_dom"/>
</dbReference>
<dbReference type="Pfam" id="PF02518">
    <property type="entry name" value="HATPase_c"/>
    <property type="match status" value="1"/>
</dbReference>
<evidence type="ECO:0000313" key="13">
    <source>
        <dbReference type="Proteomes" id="UP000431264"/>
    </source>
</evidence>
<dbReference type="SUPFAM" id="SSF52172">
    <property type="entry name" value="CheY-like"/>
    <property type="match status" value="1"/>
</dbReference>
<name>A0A6I4ITM1_9FLAO</name>
<dbReference type="GO" id="GO:0000155">
    <property type="term" value="F:phosphorelay sensor kinase activity"/>
    <property type="evidence" value="ECO:0007669"/>
    <property type="project" value="InterPro"/>
</dbReference>
<dbReference type="PROSITE" id="PS50109">
    <property type="entry name" value="HIS_KIN"/>
    <property type="match status" value="1"/>
</dbReference>
<sequence length="926" mass="106370">MKYISLILFSIFVSYPSFSQHKSVSDSISIYIKKADSTFNTLNYNASLTYAQKALELAENKTAVYSINETKIKVANAYLKLRLFDYALKSIEAITLKNKPTQKEVVQYAAVLNARGNIHYSKYEDDLAITNYLKADSVSEAHQYSNDSQIKALQNIGLMFLRGYESPTKTTYGRAKDYFKKAYDKAKESNSLTEMHFSGLYYGSTFVETENPEPEIALTYYNNAKKYFEANNLIKELNDTYWAFASLYRRLGQNDKAETYYLENIEKNKIHANTINLGKAYWAYASFLNAIESQDKAITAYQNAISTLKQEKNTDLGVLSDCLHQLSNLYHQKGKNEAAYEKIKEYIVYKDSVDIKKNSINFNQLEAKYQTEKKEQEIALLTSKHQVAEKQKYIYIIISLLLLATGLFLFFGYKNKIRTAQKLEELNTLKSRFFANISHEFRTPLTLIKSPVQQLQKDATTEQEKQLELIDRNANRMLELVDQLLELSKIDSGQLQLIVKEGNLTNFLHSIAEPFEYLAQESNKKLELEFDIPNENYPFDKDVLEKITTNLLHNAIKYSDEASIIKGEFLVDSQILKVSISNSNATLTKTDLQKLFERFYQKNPHQTGAGIGLALVKELITLYEGTIHTNLENDVLTIAFEIPLQTHLKNAVIGHTNDNELVSAAVTSQEPNEVNDELPILLIADDNASIRSVLKDIFKEEFKIYEAENGEEALKIAEKEIPDCIISDIMMPKIDGLEFTKQIKTNELTSFIPVILLTAKTTPETKLDAIKNQADGFLTKPFQHDLLKELVYQQINERKKLQKRYSQELILKPTEIVIDSVDEKFITRIEAVIHAEITNQDFNTEAFAEKMHVSRMQLHRKLKSLFGVTTTEFIRNERLKIAVELLKNEKLSISEIAYSVGFNDVYYFSKCFKDLYQKAPSEYYKK</sequence>
<dbReference type="Gene3D" id="3.40.50.2300">
    <property type="match status" value="1"/>
</dbReference>
<reference evidence="13" key="1">
    <citation type="submission" date="2019-05" db="EMBL/GenBank/DDBJ databases">
        <title>Flavobacterium profundi sp. nov., isolated from a deep-sea seamount.</title>
        <authorList>
            <person name="Zhang D.-C."/>
        </authorList>
    </citation>
    <scope>NUCLEOTIDE SEQUENCE [LARGE SCALE GENOMIC DNA]</scope>
    <source>
        <strain evidence="13">TP390</strain>
    </source>
</reference>
<dbReference type="InterPro" id="IPR018062">
    <property type="entry name" value="HTH_AraC-typ_CS"/>
</dbReference>
<keyword evidence="8" id="KW-0812">Transmembrane</keyword>
<feature type="modified residue" description="4-aspartylphosphate" evidence="7">
    <location>
        <position position="728"/>
    </location>
</feature>
<organism evidence="12 13">
    <name type="scientific">Flavobacterium profundi</name>
    <dbReference type="NCBI Taxonomy" id="1774945"/>
    <lineage>
        <taxon>Bacteria</taxon>
        <taxon>Pseudomonadati</taxon>
        <taxon>Bacteroidota</taxon>
        <taxon>Flavobacteriia</taxon>
        <taxon>Flavobacteriales</taxon>
        <taxon>Flavobacteriaceae</taxon>
        <taxon>Flavobacterium</taxon>
    </lineage>
</organism>
<protein>
    <recommendedName>
        <fullName evidence="2">histidine kinase</fullName>
        <ecNumber evidence="2">2.7.13.3</ecNumber>
    </recommendedName>
</protein>